<evidence type="ECO:0000256" key="2">
    <source>
        <dbReference type="ARBA" id="ARBA00023180"/>
    </source>
</evidence>
<evidence type="ECO:0000256" key="4">
    <source>
        <dbReference type="SAM" id="SignalP"/>
    </source>
</evidence>
<sequence length="149" mass="16089">MANRTIYKCILSVLVLGILINAVESQVRRCYSCRSRGKRGDCKDPANFNATKLVPGVEAVPCPSGWCSKTIEGKKDGEDHDLATERQCMQRSPPDGTQRCAEALVGNKKVFICFCMGDLCNSAVVASPSLLLLLLFSSAALLLSTITMS</sequence>
<dbReference type="PANTHER" id="PTHR33562">
    <property type="entry name" value="ATILLA, ISOFORM B-RELATED-RELATED"/>
    <property type="match status" value="1"/>
</dbReference>
<evidence type="ECO:0000313" key="6">
    <source>
        <dbReference type="Proteomes" id="UP001286313"/>
    </source>
</evidence>
<keyword evidence="6" id="KW-1185">Reference proteome</keyword>
<feature type="signal peptide" evidence="4">
    <location>
        <begin position="1"/>
        <end position="25"/>
    </location>
</feature>
<evidence type="ECO:0000313" key="5">
    <source>
        <dbReference type="EMBL" id="KAK3868598.1"/>
    </source>
</evidence>
<dbReference type="EMBL" id="JAWQEG010002976">
    <property type="protein sequence ID" value="KAK3868598.1"/>
    <property type="molecule type" value="Genomic_DNA"/>
</dbReference>
<reference evidence="5" key="1">
    <citation type="submission" date="2023-10" db="EMBL/GenBank/DDBJ databases">
        <title>Genome assemblies of two species of porcelain crab, Petrolisthes cinctipes and Petrolisthes manimaculis (Anomura: Porcellanidae).</title>
        <authorList>
            <person name="Angst P."/>
        </authorList>
    </citation>
    <scope>NUCLEOTIDE SEQUENCE</scope>
    <source>
        <strain evidence="5">PB745_01</strain>
        <tissue evidence="5">Gill</tissue>
    </source>
</reference>
<dbReference type="Pfam" id="PF17064">
    <property type="entry name" value="QVR"/>
    <property type="match status" value="1"/>
</dbReference>
<name>A0AAE1KC76_PETCI</name>
<gene>
    <name evidence="5" type="ORF">Pcinc_026033</name>
</gene>
<protein>
    <recommendedName>
        <fullName evidence="7">Protein quiver</fullName>
    </recommendedName>
</protein>
<dbReference type="GO" id="GO:0032222">
    <property type="term" value="P:regulation of synaptic transmission, cholinergic"/>
    <property type="evidence" value="ECO:0007669"/>
    <property type="project" value="InterPro"/>
</dbReference>
<dbReference type="InterPro" id="IPR050975">
    <property type="entry name" value="Sleep_regulator"/>
</dbReference>
<evidence type="ECO:0000256" key="1">
    <source>
        <dbReference type="ARBA" id="ARBA00022729"/>
    </source>
</evidence>
<dbReference type="CDD" id="cd23589">
    <property type="entry name" value="TFP_LU_ECD_Rtv"/>
    <property type="match status" value="1"/>
</dbReference>
<dbReference type="PANTHER" id="PTHR33562:SF22">
    <property type="entry name" value="PROTEIN QUIVER"/>
    <property type="match status" value="1"/>
</dbReference>
<keyword evidence="3" id="KW-0472">Membrane</keyword>
<feature type="transmembrane region" description="Helical" evidence="3">
    <location>
        <begin position="123"/>
        <end position="143"/>
    </location>
</feature>
<organism evidence="5 6">
    <name type="scientific">Petrolisthes cinctipes</name>
    <name type="common">Flat porcelain crab</name>
    <dbReference type="NCBI Taxonomy" id="88211"/>
    <lineage>
        <taxon>Eukaryota</taxon>
        <taxon>Metazoa</taxon>
        <taxon>Ecdysozoa</taxon>
        <taxon>Arthropoda</taxon>
        <taxon>Crustacea</taxon>
        <taxon>Multicrustacea</taxon>
        <taxon>Malacostraca</taxon>
        <taxon>Eumalacostraca</taxon>
        <taxon>Eucarida</taxon>
        <taxon>Decapoda</taxon>
        <taxon>Pleocyemata</taxon>
        <taxon>Anomura</taxon>
        <taxon>Galatheoidea</taxon>
        <taxon>Porcellanidae</taxon>
        <taxon>Petrolisthes</taxon>
    </lineage>
</organism>
<dbReference type="InterPro" id="IPR031424">
    <property type="entry name" value="QVR-like"/>
</dbReference>
<evidence type="ECO:0008006" key="7">
    <source>
        <dbReference type="Google" id="ProtNLM"/>
    </source>
</evidence>
<keyword evidence="3" id="KW-0812">Transmembrane</keyword>
<keyword evidence="3" id="KW-1133">Transmembrane helix</keyword>
<evidence type="ECO:0000256" key="3">
    <source>
        <dbReference type="SAM" id="Phobius"/>
    </source>
</evidence>
<dbReference type="GO" id="GO:0030431">
    <property type="term" value="P:sleep"/>
    <property type="evidence" value="ECO:0007669"/>
    <property type="project" value="InterPro"/>
</dbReference>
<feature type="chain" id="PRO_5042068011" description="Protein quiver" evidence="4">
    <location>
        <begin position="26"/>
        <end position="149"/>
    </location>
</feature>
<comment type="caution">
    <text evidence="5">The sequence shown here is derived from an EMBL/GenBank/DDBJ whole genome shotgun (WGS) entry which is preliminary data.</text>
</comment>
<keyword evidence="1 4" id="KW-0732">Signal</keyword>
<keyword evidence="2" id="KW-0325">Glycoprotein</keyword>
<dbReference type="Proteomes" id="UP001286313">
    <property type="component" value="Unassembled WGS sequence"/>
</dbReference>
<proteinExistence type="predicted"/>
<dbReference type="AlphaFoldDB" id="A0AAE1KC76"/>
<accession>A0AAE1KC76</accession>